<keyword evidence="12" id="KW-0808">Transferase</keyword>
<keyword evidence="26" id="KW-1185">Reference proteome</keyword>
<sequence>MEETIKNVAVCAIGASAGGVGALKELFRQLPNDLGLAYVVITHLSPDQPSALHQILAGVTDLPTTQVTDRATLEPDHVYIIPPDRELVIDGDDVRARPFTEARGHRAPVDMFFRSVAKGRGDGLAVILSGSGSDGAVGVRDIKEAGGVIFVQEPKTAEFPMMPRSAIAMGVADFVAPLPRLAERIVEVTKSKEAVRSLAVMPADQLLQRIVSFLKSRTGHDFSAYKRATVMRRVARRMQVARCSDLSQYFEYVVTNPEEAQELLGDLLISVTSFFRDASAYEALGKTVIGSLLENAGDAGIRIWVPGCATGEEAYSIAILLLEEAARRQVSIPIQIFATDLDEGALATGREGRYPASIEADVSLERLQRFFVREGAHYRVRKELRDVVLFASHSVLKDPPFMRLDLISCRNLLIYLERDLQRQVCALFAYGLRPHGYLYLGSAETADASAELFAPLDREARIYQARPQASRRLPVISQFPAEHKPGPLKSAQPQKSQGPDGAVSLVHHEALEHSAPPSVLVDRDYQLLNVSENAGRFLLHSVGPPTTDITVLVRPELRLDVRTAVRQALDSGMTTLTPPMAVAFNGSRHRVSLYVAPGSAPREGSVGQALILFLDAGPVDESAESDAENGEAKKLREDLNAAHARLSASRAEHEGTIQDLRVANEELQSINEEYRSTAEELETSKEELQSMNEELQTVNAELKSKLEAIGSAHSDLENLIAATDIGTLFLDAKLRIRMFTPRLSEVFNITEADVGRNLTDFTHHLTYDGVAEDAALVLRDLAPVEREIQSRDGRWLMLRIRPYRTVNDRIDGIVVTFVDVTERREAHMRLRESEERQSFLLTLSDALRPLSDAAEIQGEACRLLAKWLNVDRAYYVEVDEAEGVARVERDHVRDGGTSLAGEHGIADFGWSVEILRRGECHVIPDTQTSPLVPDADRPASAALGIIGCMGAPLIKQRELVGALCVTTARRRDWTRHERDLLSDVADRIWAAIERARAETAERHSEERYRLLFDMMTQGFCIVEMIFDETGRAFDYRFLETNRAFERQTGLEDAAGRTMRSLRPGHEEIWFDTYARVARTRQPEHFESAAAALGRYYEVFAFPFGPPDASQVGILFNDVAGRKRTENALRESEQLFQQFGDASSDALWIRDAKTLQFEYLSAAFEDVYGVARGEASAEGGVEFFRDLVIAEDRDRALNEFKSLREDAAVIEFRIRRPRDGETRWIRSTGFNLIDADGSVRRLGGICHDMTDERRTADRMQVLVGELQHRTRNLIGVVKSIAQRTFRASTSLEQFSEDFFNRLDALARVNSLLSRLEDGSRVTFDQLIDAEMSGHGVTMETGEGAQVMVDGPKGVALPSASVQTLALAIHELLTNATKYGGLSNPEGRLTVFRRLVENGVTRLQIEWREVGLLATDAIDAPNGGGYGRELIERALPYQLGADTTYALDTEALRCTISLPLLERKKP</sequence>
<dbReference type="GO" id="GO:0004673">
    <property type="term" value="F:protein histidine kinase activity"/>
    <property type="evidence" value="ECO:0007669"/>
    <property type="project" value="UniProtKB-EC"/>
</dbReference>
<keyword evidence="14" id="KW-0547">Nucleotide-binding</keyword>
<dbReference type="SUPFAM" id="SSF55785">
    <property type="entry name" value="PYP-like sensor domain (PAS domain)"/>
    <property type="match status" value="3"/>
</dbReference>
<evidence type="ECO:0000259" key="24">
    <source>
        <dbReference type="PROSITE" id="PS50123"/>
    </source>
</evidence>
<evidence type="ECO:0000256" key="3">
    <source>
        <dbReference type="ARBA" id="ARBA00012438"/>
    </source>
</evidence>
<keyword evidence="16" id="KW-0067">ATP-binding</keyword>
<keyword evidence="15" id="KW-0418">Kinase</keyword>
<keyword evidence="10" id="KW-0285">Flavoprotein</keyword>
<dbReference type="InterPro" id="IPR036890">
    <property type="entry name" value="HATPase_C_sf"/>
</dbReference>
<keyword evidence="19" id="KW-0145">Chemotaxis</keyword>
<evidence type="ECO:0000256" key="18">
    <source>
        <dbReference type="ARBA" id="ARBA00023170"/>
    </source>
</evidence>
<dbReference type="InterPro" id="IPR029016">
    <property type="entry name" value="GAF-like_dom_sf"/>
</dbReference>
<evidence type="ECO:0000256" key="17">
    <source>
        <dbReference type="ARBA" id="ARBA00022991"/>
    </source>
</evidence>
<evidence type="ECO:0000256" key="5">
    <source>
        <dbReference type="ARBA" id="ARBA00021740"/>
    </source>
</evidence>
<proteinExistence type="predicted"/>
<dbReference type="GO" id="GO:0000156">
    <property type="term" value="F:phosphorelay response regulator activity"/>
    <property type="evidence" value="ECO:0007669"/>
    <property type="project" value="InterPro"/>
</dbReference>
<keyword evidence="7" id="KW-0597">Phosphoprotein</keyword>
<dbReference type="GO" id="GO:0005737">
    <property type="term" value="C:cytoplasm"/>
    <property type="evidence" value="ECO:0007669"/>
    <property type="project" value="InterPro"/>
</dbReference>
<gene>
    <name evidence="25" type="ORF">LZD57_16855</name>
</gene>
<keyword evidence="19" id="KW-0378">Hydrolase</keyword>
<evidence type="ECO:0000256" key="6">
    <source>
        <dbReference type="ARBA" id="ARBA00022543"/>
    </source>
</evidence>
<evidence type="ECO:0000256" key="16">
    <source>
        <dbReference type="ARBA" id="ARBA00022840"/>
    </source>
</evidence>
<dbReference type="GO" id="GO:0032259">
    <property type="term" value="P:methylation"/>
    <property type="evidence" value="ECO:0007669"/>
    <property type="project" value="UniProtKB-KW"/>
</dbReference>
<dbReference type="NCBIfam" id="TIGR00229">
    <property type="entry name" value="sensory_box"/>
    <property type="match status" value="1"/>
</dbReference>
<dbReference type="InterPro" id="IPR000700">
    <property type="entry name" value="PAS-assoc_C"/>
</dbReference>
<dbReference type="InterPro" id="IPR000673">
    <property type="entry name" value="Sig_transdc_resp-reg_Me-estase"/>
</dbReference>
<dbReference type="Gene3D" id="3.40.50.150">
    <property type="entry name" value="Vaccinia Virus protein VP39"/>
    <property type="match status" value="1"/>
</dbReference>
<dbReference type="Gene3D" id="3.30.450.40">
    <property type="match status" value="1"/>
</dbReference>
<dbReference type="InterPro" id="IPR000780">
    <property type="entry name" value="CheR_MeTrfase"/>
</dbReference>
<dbReference type="InterPro" id="IPR035909">
    <property type="entry name" value="CheB_C"/>
</dbReference>
<evidence type="ECO:0000256" key="10">
    <source>
        <dbReference type="ARBA" id="ARBA00022630"/>
    </source>
</evidence>
<feature type="domain" description="CheB-type methylesterase" evidence="23">
    <location>
        <begin position="4"/>
        <end position="192"/>
    </location>
</feature>
<dbReference type="PANTHER" id="PTHR24422">
    <property type="entry name" value="CHEMOTAXIS PROTEIN METHYLTRANSFERASE"/>
    <property type="match status" value="1"/>
</dbReference>
<dbReference type="InterPro" id="IPR013655">
    <property type="entry name" value="PAS_fold_3"/>
</dbReference>
<accession>A0A9X1P5L9</accession>
<dbReference type="GO" id="GO:0005524">
    <property type="term" value="F:ATP binding"/>
    <property type="evidence" value="ECO:0007669"/>
    <property type="project" value="UniProtKB-KW"/>
</dbReference>
<dbReference type="SUPFAM" id="SSF52738">
    <property type="entry name" value="Methylesterase CheB, C-terminal domain"/>
    <property type="match status" value="1"/>
</dbReference>
<dbReference type="SUPFAM" id="SSF55781">
    <property type="entry name" value="GAF domain-like"/>
    <property type="match status" value="1"/>
</dbReference>
<dbReference type="SMART" id="SM00086">
    <property type="entry name" value="PAC"/>
    <property type="match status" value="2"/>
</dbReference>
<dbReference type="Gene3D" id="3.30.565.10">
    <property type="entry name" value="Histidine kinase-like ATPase, C-terminal domain"/>
    <property type="match status" value="1"/>
</dbReference>
<evidence type="ECO:0000256" key="11">
    <source>
        <dbReference type="ARBA" id="ARBA00022643"/>
    </source>
</evidence>
<keyword evidence="13" id="KW-0949">S-adenosyl-L-methionine</keyword>
<dbReference type="SMART" id="SM00091">
    <property type="entry name" value="PAS"/>
    <property type="match status" value="3"/>
</dbReference>
<dbReference type="InterPro" id="IPR050903">
    <property type="entry name" value="Bact_Chemotaxis_MeTrfase"/>
</dbReference>
<feature type="active site" evidence="19">
    <location>
        <position position="16"/>
    </location>
</feature>
<dbReference type="InterPro" id="IPR022642">
    <property type="entry name" value="CheR_C"/>
</dbReference>
<dbReference type="PANTHER" id="PTHR24422:SF27">
    <property type="entry name" value="PROTEIN-GLUTAMATE O-METHYLTRANSFERASE"/>
    <property type="match status" value="1"/>
</dbReference>
<dbReference type="SUPFAM" id="SSF53335">
    <property type="entry name" value="S-adenosyl-L-methionine-dependent methyltransferases"/>
    <property type="match status" value="1"/>
</dbReference>
<dbReference type="Gene3D" id="3.30.450.20">
    <property type="entry name" value="PAS domain"/>
    <property type="match status" value="3"/>
</dbReference>
<dbReference type="Pfam" id="PF01339">
    <property type="entry name" value="CheB_methylest"/>
    <property type="match status" value="1"/>
</dbReference>
<dbReference type="Pfam" id="PF13188">
    <property type="entry name" value="PAS_8"/>
    <property type="match status" value="1"/>
</dbReference>
<dbReference type="InterPro" id="IPR011102">
    <property type="entry name" value="Sig_transdc_His_kinase_HWE"/>
</dbReference>
<dbReference type="EMBL" id="JAJUWU010000017">
    <property type="protein sequence ID" value="MCE7029661.1"/>
    <property type="molecule type" value="Genomic_DNA"/>
</dbReference>
<dbReference type="GO" id="GO:0008984">
    <property type="term" value="F:protein-glutamate methylesterase activity"/>
    <property type="evidence" value="ECO:0007669"/>
    <property type="project" value="InterPro"/>
</dbReference>
<comment type="caution">
    <text evidence="25">The sequence shown here is derived from an EMBL/GenBank/DDBJ whole genome shotgun (WGS) entry which is preliminary data.</text>
</comment>
<dbReference type="EC" id="2.1.1.80" evidence="4"/>
<dbReference type="InterPro" id="IPR036804">
    <property type="entry name" value="CheR_N_sf"/>
</dbReference>
<evidence type="ECO:0000256" key="13">
    <source>
        <dbReference type="ARBA" id="ARBA00022691"/>
    </source>
</evidence>
<feature type="active site" evidence="19">
    <location>
        <position position="134"/>
    </location>
</feature>
<evidence type="ECO:0000259" key="23">
    <source>
        <dbReference type="PROSITE" id="PS50122"/>
    </source>
</evidence>
<dbReference type="EC" id="2.7.13.3" evidence="3"/>
<dbReference type="InterPro" id="IPR001610">
    <property type="entry name" value="PAC"/>
</dbReference>
<dbReference type="PROSITE" id="PS50123">
    <property type="entry name" value="CHER"/>
    <property type="match status" value="1"/>
</dbReference>
<keyword evidence="11" id="KW-0288">FMN</keyword>
<evidence type="ECO:0000256" key="9">
    <source>
        <dbReference type="ARBA" id="ARBA00022606"/>
    </source>
</evidence>
<dbReference type="GO" id="GO:0008983">
    <property type="term" value="F:protein-glutamate O-methyltransferase activity"/>
    <property type="evidence" value="ECO:0007669"/>
    <property type="project" value="UniProtKB-EC"/>
</dbReference>
<keyword evidence="8" id="KW-0489">Methyltransferase</keyword>
<dbReference type="GO" id="GO:0009881">
    <property type="term" value="F:photoreceptor activity"/>
    <property type="evidence" value="ECO:0007669"/>
    <property type="project" value="UniProtKB-KW"/>
</dbReference>
<dbReference type="Pfam" id="PF03705">
    <property type="entry name" value="CheR_N"/>
    <property type="match status" value="1"/>
</dbReference>
<dbReference type="SUPFAM" id="SSF47757">
    <property type="entry name" value="Chemotaxis receptor methyltransferase CheR, N-terminal domain"/>
    <property type="match status" value="1"/>
</dbReference>
<dbReference type="InterPro" id="IPR003018">
    <property type="entry name" value="GAF"/>
</dbReference>
<organism evidence="25 26">
    <name type="scientific">Jiella avicenniae</name>
    <dbReference type="NCBI Taxonomy" id="2907202"/>
    <lineage>
        <taxon>Bacteria</taxon>
        <taxon>Pseudomonadati</taxon>
        <taxon>Pseudomonadota</taxon>
        <taxon>Alphaproteobacteria</taxon>
        <taxon>Hyphomicrobiales</taxon>
        <taxon>Aurantimonadaceae</taxon>
        <taxon>Jiella</taxon>
    </lineage>
</organism>
<evidence type="ECO:0000259" key="22">
    <source>
        <dbReference type="PROSITE" id="PS50113"/>
    </source>
</evidence>
<feature type="active site" evidence="19">
    <location>
        <position position="43"/>
    </location>
</feature>
<dbReference type="Pfam" id="PF01739">
    <property type="entry name" value="CheR"/>
    <property type="match status" value="1"/>
</dbReference>
<dbReference type="SMART" id="SM00911">
    <property type="entry name" value="HWE_HK"/>
    <property type="match status" value="1"/>
</dbReference>
<evidence type="ECO:0000313" key="25">
    <source>
        <dbReference type="EMBL" id="MCE7029661.1"/>
    </source>
</evidence>
<dbReference type="CDD" id="cd16434">
    <property type="entry name" value="CheB-CheR_fusion"/>
    <property type="match status" value="1"/>
</dbReference>
<dbReference type="InterPro" id="IPR022641">
    <property type="entry name" value="CheR_N"/>
</dbReference>
<evidence type="ECO:0000256" key="14">
    <source>
        <dbReference type="ARBA" id="ARBA00022741"/>
    </source>
</evidence>
<dbReference type="Pfam" id="PF08447">
    <property type="entry name" value="PAS_3"/>
    <property type="match status" value="1"/>
</dbReference>
<dbReference type="CDD" id="cd00130">
    <property type="entry name" value="PAS"/>
    <property type="match status" value="1"/>
</dbReference>
<evidence type="ECO:0000256" key="1">
    <source>
        <dbReference type="ARBA" id="ARBA00000085"/>
    </source>
</evidence>
<dbReference type="PRINTS" id="PR00996">
    <property type="entry name" value="CHERMTFRASE"/>
</dbReference>
<evidence type="ECO:0000256" key="21">
    <source>
        <dbReference type="SAM" id="MobiDB-lite"/>
    </source>
</evidence>
<dbReference type="PROSITE" id="PS50113">
    <property type="entry name" value="PAC"/>
    <property type="match status" value="2"/>
</dbReference>
<dbReference type="InterPro" id="IPR029063">
    <property type="entry name" value="SAM-dependent_MTases_sf"/>
</dbReference>
<keyword evidence="9" id="KW-0716">Sensory transduction</keyword>
<evidence type="ECO:0000256" key="19">
    <source>
        <dbReference type="PROSITE-ProRule" id="PRU00050"/>
    </source>
</evidence>
<feature type="domain" description="PAC" evidence="22">
    <location>
        <begin position="1207"/>
        <end position="1260"/>
    </location>
</feature>
<keyword evidence="20" id="KW-0175">Coiled coil</keyword>
<evidence type="ECO:0000313" key="26">
    <source>
        <dbReference type="Proteomes" id="UP001139035"/>
    </source>
</evidence>
<dbReference type="InterPro" id="IPR035965">
    <property type="entry name" value="PAS-like_dom_sf"/>
</dbReference>
<protein>
    <recommendedName>
        <fullName evidence="5">Blue-light-activated histidine kinase</fullName>
        <ecNumber evidence="4">2.1.1.80</ecNumber>
        <ecNumber evidence="3">2.7.13.3</ecNumber>
    </recommendedName>
</protein>
<keyword evidence="17" id="KW-0157">Chromophore</keyword>
<dbReference type="PROSITE" id="PS50122">
    <property type="entry name" value="CHEB"/>
    <property type="match status" value="1"/>
</dbReference>
<dbReference type="Pfam" id="PF13596">
    <property type="entry name" value="PAS_10"/>
    <property type="match status" value="1"/>
</dbReference>
<dbReference type="SMART" id="SM00065">
    <property type="entry name" value="GAF"/>
    <property type="match status" value="1"/>
</dbReference>
<evidence type="ECO:0000256" key="8">
    <source>
        <dbReference type="ARBA" id="ARBA00022603"/>
    </source>
</evidence>
<feature type="domain" description="PAC" evidence="22">
    <location>
        <begin position="782"/>
        <end position="832"/>
    </location>
</feature>
<feature type="region of interest" description="Disordered" evidence="21">
    <location>
        <begin position="482"/>
        <end position="501"/>
    </location>
</feature>
<dbReference type="InterPro" id="IPR000014">
    <property type="entry name" value="PAS"/>
</dbReference>
<dbReference type="Gene3D" id="3.40.50.180">
    <property type="entry name" value="Methylesterase CheB, C-terminal domain"/>
    <property type="match status" value="1"/>
</dbReference>
<evidence type="ECO:0000256" key="20">
    <source>
        <dbReference type="SAM" id="Coils"/>
    </source>
</evidence>
<dbReference type="Pfam" id="PF01590">
    <property type="entry name" value="GAF"/>
    <property type="match status" value="1"/>
</dbReference>
<comment type="catalytic activity">
    <reaction evidence="2">
        <text>L-glutamyl-[protein] + S-adenosyl-L-methionine = [protein]-L-glutamate 5-O-methyl ester + S-adenosyl-L-homocysteine</text>
        <dbReference type="Rhea" id="RHEA:24452"/>
        <dbReference type="Rhea" id="RHEA-COMP:10208"/>
        <dbReference type="Rhea" id="RHEA-COMP:10311"/>
        <dbReference type="ChEBI" id="CHEBI:29973"/>
        <dbReference type="ChEBI" id="CHEBI:57856"/>
        <dbReference type="ChEBI" id="CHEBI:59789"/>
        <dbReference type="ChEBI" id="CHEBI:82795"/>
        <dbReference type="EC" id="2.1.1.80"/>
    </reaction>
</comment>
<dbReference type="Proteomes" id="UP001139035">
    <property type="component" value="Unassembled WGS sequence"/>
</dbReference>
<keyword evidence="18" id="KW-0675">Receptor</keyword>
<dbReference type="GO" id="GO:0006935">
    <property type="term" value="P:chemotaxis"/>
    <property type="evidence" value="ECO:0007669"/>
    <property type="project" value="UniProtKB-UniRule"/>
</dbReference>
<feature type="domain" description="CheR-type methyltransferase" evidence="24">
    <location>
        <begin position="195"/>
        <end position="445"/>
    </location>
</feature>
<evidence type="ECO:0000256" key="12">
    <source>
        <dbReference type="ARBA" id="ARBA00022679"/>
    </source>
</evidence>
<evidence type="ECO:0000256" key="2">
    <source>
        <dbReference type="ARBA" id="ARBA00001541"/>
    </source>
</evidence>
<dbReference type="Pfam" id="PF07536">
    <property type="entry name" value="HWE_HK"/>
    <property type="match status" value="1"/>
</dbReference>
<dbReference type="SMART" id="SM00138">
    <property type="entry name" value="MeTrc"/>
    <property type="match status" value="1"/>
</dbReference>
<reference evidence="25" key="1">
    <citation type="submission" date="2022-01" db="EMBL/GenBank/DDBJ databases">
        <title>Jiella avicenniae sp. nov., a novel endophytic bacterium isolated from bark of Avicennia marina.</title>
        <authorList>
            <person name="Tuo L."/>
        </authorList>
    </citation>
    <scope>NUCLEOTIDE SEQUENCE</scope>
    <source>
        <strain evidence="25">CBK1P-4</strain>
    </source>
</reference>
<keyword evidence="6" id="KW-0600">Photoreceptor protein</keyword>
<name>A0A9X1P5L9_9HYPH</name>
<feature type="coiled-coil region" evidence="20">
    <location>
        <begin position="632"/>
        <end position="708"/>
    </location>
</feature>
<evidence type="ECO:0000256" key="7">
    <source>
        <dbReference type="ARBA" id="ARBA00022553"/>
    </source>
</evidence>
<dbReference type="Gene3D" id="1.10.155.10">
    <property type="entry name" value="Chemotaxis receptor methyltransferase CheR, N-terminal domain"/>
    <property type="match status" value="1"/>
</dbReference>
<evidence type="ECO:0000256" key="15">
    <source>
        <dbReference type="ARBA" id="ARBA00022777"/>
    </source>
</evidence>
<comment type="catalytic activity">
    <reaction evidence="1">
        <text>ATP + protein L-histidine = ADP + protein N-phospho-L-histidine.</text>
        <dbReference type="EC" id="2.7.13.3"/>
    </reaction>
</comment>
<evidence type="ECO:0000256" key="4">
    <source>
        <dbReference type="ARBA" id="ARBA00012534"/>
    </source>
</evidence>